<evidence type="ECO:0000256" key="6">
    <source>
        <dbReference type="ARBA" id="ARBA00023136"/>
    </source>
</evidence>
<feature type="repeat" description="ANK" evidence="7">
    <location>
        <begin position="42"/>
        <end position="74"/>
    </location>
</feature>
<name>A0A059A0H2_EUCGR</name>
<reference evidence="10" key="1">
    <citation type="submission" date="2013-07" db="EMBL/GenBank/DDBJ databases">
        <title>The genome of Eucalyptus grandis.</title>
        <authorList>
            <person name="Schmutz J."/>
            <person name="Hayes R."/>
            <person name="Myburg A."/>
            <person name="Tuskan G."/>
            <person name="Grattapaglia D."/>
            <person name="Rokhsar D.S."/>
        </authorList>
    </citation>
    <scope>NUCLEOTIDE SEQUENCE</scope>
    <source>
        <tissue evidence="10">Leaf extractions</tissue>
    </source>
</reference>
<feature type="transmembrane region" description="Helical" evidence="8">
    <location>
        <begin position="422"/>
        <end position="445"/>
    </location>
</feature>
<organism evidence="10">
    <name type="scientific">Eucalyptus grandis</name>
    <name type="common">Flooded gum</name>
    <dbReference type="NCBI Taxonomy" id="71139"/>
    <lineage>
        <taxon>Eukaryota</taxon>
        <taxon>Viridiplantae</taxon>
        <taxon>Streptophyta</taxon>
        <taxon>Embryophyta</taxon>
        <taxon>Tracheophyta</taxon>
        <taxon>Spermatophyta</taxon>
        <taxon>Magnoliopsida</taxon>
        <taxon>eudicotyledons</taxon>
        <taxon>Gunneridae</taxon>
        <taxon>Pentapetalae</taxon>
        <taxon>rosids</taxon>
        <taxon>malvids</taxon>
        <taxon>Myrtales</taxon>
        <taxon>Myrtaceae</taxon>
        <taxon>Myrtoideae</taxon>
        <taxon>Eucalypteae</taxon>
        <taxon>Eucalyptus</taxon>
    </lineage>
</organism>
<dbReference type="InterPro" id="IPR026961">
    <property type="entry name" value="PGG_dom"/>
</dbReference>
<evidence type="ECO:0000256" key="1">
    <source>
        <dbReference type="ARBA" id="ARBA00004141"/>
    </source>
</evidence>
<keyword evidence="2 8" id="KW-0812">Transmembrane</keyword>
<keyword evidence="4 8" id="KW-1133">Transmembrane helix</keyword>
<evidence type="ECO:0000256" key="3">
    <source>
        <dbReference type="ARBA" id="ARBA00022737"/>
    </source>
</evidence>
<dbReference type="AlphaFoldDB" id="A0A059A0H2"/>
<feature type="transmembrane region" description="Helical" evidence="8">
    <location>
        <begin position="457"/>
        <end position="478"/>
    </location>
</feature>
<dbReference type="eggNOG" id="KOG0504">
    <property type="taxonomic scope" value="Eukaryota"/>
</dbReference>
<keyword evidence="3" id="KW-0677">Repeat</keyword>
<evidence type="ECO:0000256" key="8">
    <source>
        <dbReference type="SAM" id="Phobius"/>
    </source>
</evidence>
<evidence type="ECO:0000256" key="4">
    <source>
        <dbReference type="ARBA" id="ARBA00022989"/>
    </source>
</evidence>
<dbReference type="Gramene" id="KCW47181">
    <property type="protein sequence ID" value="KCW47181"/>
    <property type="gene ID" value="EUGRSUZ_K00986"/>
</dbReference>
<gene>
    <name evidence="10" type="ORF">EUGRSUZ_K00986</name>
</gene>
<dbReference type="InParanoid" id="A0A059A0H2"/>
<dbReference type="PROSITE" id="PS50088">
    <property type="entry name" value="ANK_REPEAT"/>
    <property type="match status" value="2"/>
</dbReference>
<evidence type="ECO:0000256" key="2">
    <source>
        <dbReference type="ARBA" id="ARBA00022692"/>
    </source>
</evidence>
<feature type="repeat" description="ANK" evidence="7">
    <location>
        <begin position="305"/>
        <end position="325"/>
    </location>
</feature>
<dbReference type="SMART" id="SM00248">
    <property type="entry name" value="ANK"/>
    <property type="match status" value="5"/>
</dbReference>
<dbReference type="Pfam" id="PF13606">
    <property type="entry name" value="Ank_3"/>
    <property type="match status" value="1"/>
</dbReference>
<dbReference type="Pfam" id="PF13962">
    <property type="entry name" value="PGG"/>
    <property type="match status" value="1"/>
</dbReference>
<dbReference type="GO" id="GO:0016020">
    <property type="term" value="C:membrane"/>
    <property type="evidence" value="ECO:0000318"/>
    <property type="project" value="GO_Central"/>
</dbReference>
<evidence type="ECO:0000313" key="10">
    <source>
        <dbReference type="EMBL" id="KCW47181.1"/>
    </source>
</evidence>
<evidence type="ECO:0000256" key="7">
    <source>
        <dbReference type="PROSITE-ProRule" id="PRU00023"/>
    </source>
</evidence>
<dbReference type="STRING" id="71139.A0A059A0H2"/>
<feature type="transmembrane region" description="Helical" evidence="8">
    <location>
        <begin position="382"/>
        <end position="402"/>
    </location>
</feature>
<dbReference type="PROSITE" id="PS50297">
    <property type="entry name" value="ANK_REP_REGION"/>
    <property type="match status" value="1"/>
</dbReference>
<keyword evidence="6 8" id="KW-0472">Membrane</keyword>
<dbReference type="EMBL" id="KK198763">
    <property type="protein sequence ID" value="KCW47181.1"/>
    <property type="molecule type" value="Genomic_DNA"/>
</dbReference>
<proteinExistence type="predicted"/>
<evidence type="ECO:0000256" key="5">
    <source>
        <dbReference type="ARBA" id="ARBA00023043"/>
    </source>
</evidence>
<protein>
    <recommendedName>
        <fullName evidence="9">PGG domain-containing protein</fullName>
    </recommendedName>
</protein>
<feature type="domain" description="PGG" evidence="9">
    <location>
        <begin position="373"/>
        <end position="478"/>
    </location>
</feature>
<accession>A0A059A0H2</accession>
<dbReference type="PANTHER" id="PTHR24186:SF46">
    <property type="entry name" value="PROTEIN ACCELERATED CELL DEATH 6-LIKE"/>
    <property type="match status" value="1"/>
</dbReference>
<comment type="subcellular location">
    <subcellularLocation>
        <location evidence="1">Membrane</location>
        <topology evidence="1">Multi-pass membrane protein</topology>
    </subcellularLocation>
</comment>
<dbReference type="InterPro" id="IPR036770">
    <property type="entry name" value="Ankyrin_rpt-contain_sf"/>
</dbReference>
<sequence>MDSDLDEATEKGDVEKFIHELEKVIESRKLALSLILNHVTPFGNSLLHVAASSGNNDVMELILLHFPNIVAQKNSSEDTLLHVALHETEKLIGRTRDWEIIYWKNKDGKSPLNLAIEKCKYLDWEDRQGAGWEIFQLLSQEFARDEAYADKIQCTSPVLAALEEWGEGMLKEIIDRLPKLLHVRDEKGRTPPHVAASGRYFSAVKLLLEKCPHLALQTDENGSYPIHIACEGWSYSVLSEFIKVSMLSELIKVTWSDLAETKSKNGQNILHVAAKAANDLVVYWIFKLCSEPDITGKLMNSKDVDGNTPLHLASMHNHCEVMRFLTKDKRIDSCLRNNGRAILIVAGVPRSEGQDVLLPRKQGSGASKSSPTKRIKDQVDTLMLVATLVASVTFTAGLTLPGGYNASGDLHPGMATMLYHGAFQVFVIANMFATYNSILVVVVLLWSPSKDFYVAELAYHLAGPLLSMALTGMSVAFLQL</sequence>
<dbReference type="Gene3D" id="1.25.40.20">
    <property type="entry name" value="Ankyrin repeat-containing domain"/>
    <property type="match status" value="2"/>
</dbReference>
<dbReference type="InterPro" id="IPR002110">
    <property type="entry name" value="Ankyrin_rpt"/>
</dbReference>
<dbReference type="SUPFAM" id="SSF48403">
    <property type="entry name" value="Ankyrin repeat"/>
    <property type="match status" value="1"/>
</dbReference>
<evidence type="ECO:0000259" key="9">
    <source>
        <dbReference type="Pfam" id="PF13962"/>
    </source>
</evidence>
<keyword evidence="5 7" id="KW-0040">ANK repeat</keyword>
<dbReference type="PANTHER" id="PTHR24186">
    <property type="entry name" value="PROTEIN PHOSPHATASE 1 REGULATORY SUBUNIT"/>
    <property type="match status" value="1"/>
</dbReference>
<dbReference type="Pfam" id="PF12796">
    <property type="entry name" value="Ank_2"/>
    <property type="match status" value="1"/>
</dbReference>